<evidence type="ECO:0000313" key="1">
    <source>
        <dbReference type="EMBL" id="GBN40167.1"/>
    </source>
</evidence>
<dbReference type="PANTHER" id="PTHR46060:SF1">
    <property type="entry name" value="MARINER MOS1 TRANSPOSASE-LIKE PROTEIN"/>
    <property type="match status" value="1"/>
</dbReference>
<keyword evidence="2" id="KW-1185">Reference proteome</keyword>
<organism evidence="1 2">
    <name type="scientific">Araneus ventricosus</name>
    <name type="common">Orbweaver spider</name>
    <name type="synonym">Epeira ventricosa</name>
    <dbReference type="NCBI Taxonomy" id="182803"/>
    <lineage>
        <taxon>Eukaryota</taxon>
        <taxon>Metazoa</taxon>
        <taxon>Ecdysozoa</taxon>
        <taxon>Arthropoda</taxon>
        <taxon>Chelicerata</taxon>
        <taxon>Arachnida</taxon>
        <taxon>Araneae</taxon>
        <taxon>Araneomorphae</taxon>
        <taxon>Entelegynae</taxon>
        <taxon>Araneoidea</taxon>
        <taxon>Araneidae</taxon>
        <taxon>Araneus</taxon>
    </lineage>
</organism>
<evidence type="ECO:0000313" key="2">
    <source>
        <dbReference type="Proteomes" id="UP000499080"/>
    </source>
</evidence>
<protein>
    <submittedName>
        <fullName evidence="1">Uncharacterized protein</fullName>
    </submittedName>
</protein>
<dbReference type="EMBL" id="BGPR01009464">
    <property type="protein sequence ID" value="GBN40167.1"/>
    <property type="molecule type" value="Genomic_DNA"/>
</dbReference>
<dbReference type="OrthoDB" id="6428254at2759"/>
<dbReference type="AlphaFoldDB" id="A0A4Y2NQ76"/>
<dbReference type="Proteomes" id="UP000499080">
    <property type="component" value="Unassembled WGS sequence"/>
</dbReference>
<gene>
    <name evidence="1" type="ORF">AVEN_135524_1</name>
</gene>
<dbReference type="InterPro" id="IPR052709">
    <property type="entry name" value="Transposase-MT_Hybrid"/>
</dbReference>
<comment type="caution">
    <text evidence="1">The sequence shown here is derived from an EMBL/GenBank/DDBJ whole genome shotgun (WGS) entry which is preliminary data.</text>
</comment>
<sequence length="113" mass="12483">MNIVEDLVLIGVSEFKSGCASTNDENRSGRPVEVTSSKMFNKIHDVVLSDRRIKVRDIVEATGISQGTVFSILHEKLGVKKSRQDGAAFALNGEQTQSCDQFDSWFIAFQSQS</sequence>
<accession>A0A4Y2NQ76</accession>
<name>A0A4Y2NQ76_ARAVE</name>
<dbReference type="PANTHER" id="PTHR46060">
    <property type="entry name" value="MARINER MOS1 TRANSPOSASE-LIKE PROTEIN"/>
    <property type="match status" value="1"/>
</dbReference>
<proteinExistence type="predicted"/>
<reference evidence="1 2" key="1">
    <citation type="journal article" date="2019" name="Sci. Rep.">
        <title>Orb-weaving spider Araneus ventricosus genome elucidates the spidroin gene catalogue.</title>
        <authorList>
            <person name="Kono N."/>
            <person name="Nakamura H."/>
            <person name="Ohtoshi R."/>
            <person name="Moran D.A.P."/>
            <person name="Shinohara A."/>
            <person name="Yoshida Y."/>
            <person name="Fujiwara M."/>
            <person name="Mori M."/>
            <person name="Tomita M."/>
            <person name="Arakawa K."/>
        </authorList>
    </citation>
    <scope>NUCLEOTIDE SEQUENCE [LARGE SCALE GENOMIC DNA]</scope>
</reference>